<dbReference type="AlphaFoldDB" id="A0A7K1SYI3"/>
<reference evidence="2 3" key="1">
    <citation type="submission" date="2019-12" db="EMBL/GenBank/DDBJ databases">
        <title>Mucilaginibacter sp. HMF7410 genome sequencing and assembly.</title>
        <authorList>
            <person name="Kang H."/>
            <person name="Cha I."/>
            <person name="Kim H."/>
            <person name="Joh K."/>
        </authorList>
    </citation>
    <scope>NUCLEOTIDE SEQUENCE [LARGE SCALE GENOMIC DNA]</scope>
    <source>
        <strain evidence="2 3">HMF7410</strain>
    </source>
</reference>
<gene>
    <name evidence="2" type="ORF">GO621_12655</name>
</gene>
<sequence length="52" mass="5925">MTKKNQQNQDKPDPSGRFVGPFRATVTTGCFGIDRVIELQLHMAGDDQLLWY</sequence>
<evidence type="ECO:0000313" key="3">
    <source>
        <dbReference type="Proteomes" id="UP000462014"/>
    </source>
</evidence>
<dbReference type="EMBL" id="WPIK01000010">
    <property type="protein sequence ID" value="MVN22386.1"/>
    <property type="molecule type" value="Genomic_DNA"/>
</dbReference>
<accession>A0A7K1SYI3</accession>
<comment type="caution">
    <text evidence="2">The sequence shown here is derived from an EMBL/GenBank/DDBJ whole genome shotgun (WGS) entry which is preliminary data.</text>
</comment>
<protein>
    <submittedName>
        <fullName evidence="2">Uncharacterized protein</fullName>
    </submittedName>
</protein>
<dbReference type="Proteomes" id="UP000462014">
    <property type="component" value="Unassembled WGS sequence"/>
</dbReference>
<organism evidence="2 3">
    <name type="scientific">Mucilaginibacter arboris</name>
    <dbReference type="NCBI Taxonomy" id="2682090"/>
    <lineage>
        <taxon>Bacteria</taxon>
        <taxon>Pseudomonadati</taxon>
        <taxon>Bacteroidota</taxon>
        <taxon>Sphingobacteriia</taxon>
        <taxon>Sphingobacteriales</taxon>
        <taxon>Sphingobacteriaceae</taxon>
        <taxon>Mucilaginibacter</taxon>
    </lineage>
</organism>
<keyword evidence="3" id="KW-1185">Reference proteome</keyword>
<feature type="region of interest" description="Disordered" evidence="1">
    <location>
        <begin position="1"/>
        <end position="20"/>
    </location>
</feature>
<name>A0A7K1SYI3_9SPHI</name>
<evidence type="ECO:0000313" key="2">
    <source>
        <dbReference type="EMBL" id="MVN22386.1"/>
    </source>
</evidence>
<proteinExistence type="predicted"/>
<evidence type="ECO:0000256" key="1">
    <source>
        <dbReference type="SAM" id="MobiDB-lite"/>
    </source>
</evidence>